<proteinExistence type="predicted"/>
<sequence length="32" mass="3555">MNGVLMKTFMMLVTRRCQPLCHFASSGVLLVA</sequence>
<name>A0A0A9E8M8_ARUDO</name>
<dbReference type="EMBL" id="GBRH01205548">
    <property type="protein sequence ID" value="JAD92347.1"/>
    <property type="molecule type" value="Transcribed_RNA"/>
</dbReference>
<dbReference type="AlphaFoldDB" id="A0A0A9E8M8"/>
<evidence type="ECO:0000313" key="1">
    <source>
        <dbReference type="EMBL" id="JAD92347.1"/>
    </source>
</evidence>
<protein>
    <submittedName>
        <fullName evidence="1">Uncharacterized protein</fullName>
    </submittedName>
</protein>
<organism evidence="1">
    <name type="scientific">Arundo donax</name>
    <name type="common">Giant reed</name>
    <name type="synonym">Donax arundinaceus</name>
    <dbReference type="NCBI Taxonomy" id="35708"/>
    <lineage>
        <taxon>Eukaryota</taxon>
        <taxon>Viridiplantae</taxon>
        <taxon>Streptophyta</taxon>
        <taxon>Embryophyta</taxon>
        <taxon>Tracheophyta</taxon>
        <taxon>Spermatophyta</taxon>
        <taxon>Magnoliopsida</taxon>
        <taxon>Liliopsida</taxon>
        <taxon>Poales</taxon>
        <taxon>Poaceae</taxon>
        <taxon>PACMAD clade</taxon>
        <taxon>Arundinoideae</taxon>
        <taxon>Arundineae</taxon>
        <taxon>Arundo</taxon>
    </lineage>
</organism>
<reference evidence="1" key="1">
    <citation type="submission" date="2014-09" db="EMBL/GenBank/DDBJ databases">
        <authorList>
            <person name="Magalhaes I.L.F."/>
            <person name="Oliveira U."/>
            <person name="Santos F.R."/>
            <person name="Vidigal T.H.D.A."/>
            <person name="Brescovit A.D."/>
            <person name="Santos A.J."/>
        </authorList>
    </citation>
    <scope>NUCLEOTIDE SEQUENCE</scope>
    <source>
        <tissue evidence="1">Shoot tissue taken approximately 20 cm above the soil surface</tissue>
    </source>
</reference>
<accession>A0A0A9E8M8</accession>
<reference evidence="1" key="2">
    <citation type="journal article" date="2015" name="Data Brief">
        <title>Shoot transcriptome of the giant reed, Arundo donax.</title>
        <authorList>
            <person name="Barrero R.A."/>
            <person name="Guerrero F.D."/>
            <person name="Moolhuijzen P."/>
            <person name="Goolsby J.A."/>
            <person name="Tidwell J."/>
            <person name="Bellgard S.E."/>
            <person name="Bellgard M.I."/>
        </authorList>
    </citation>
    <scope>NUCLEOTIDE SEQUENCE</scope>
    <source>
        <tissue evidence="1">Shoot tissue taken approximately 20 cm above the soil surface</tissue>
    </source>
</reference>